<dbReference type="InterPro" id="IPR038717">
    <property type="entry name" value="Tc1-like_DDE_dom"/>
</dbReference>
<sequence>MTLKYLDQTGLSLMLSVGATWFQRGSGQQFEIPTRWGSSGRINLIGTYSLHACEEQLEVRELEGSCNGEQVIAYLNTLASSCDPQQLTVVVLDNAPFHKGAKLREQQASWE</sequence>
<reference evidence="2 3" key="1">
    <citation type="submission" date="2024-09" db="EMBL/GenBank/DDBJ databases">
        <authorList>
            <person name="Sun Q."/>
            <person name="Mori K."/>
        </authorList>
    </citation>
    <scope>NUCLEOTIDE SEQUENCE [LARGE SCALE GENOMIC DNA]</scope>
    <source>
        <strain evidence="2 3">JCM 13503</strain>
    </source>
</reference>
<keyword evidence="3" id="KW-1185">Reference proteome</keyword>
<gene>
    <name evidence="2" type="ORF">ACFFLM_26680</name>
</gene>
<accession>A0ABV6B6X3</accession>
<evidence type="ECO:0000313" key="2">
    <source>
        <dbReference type="EMBL" id="MFB9995522.1"/>
    </source>
</evidence>
<dbReference type="EMBL" id="JBHLYR010000104">
    <property type="protein sequence ID" value="MFB9995522.1"/>
    <property type="molecule type" value="Genomic_DNA"/>
</dbReference>
<feature type="non-terminal residue" evidence="2">
    <location>
        <position position="111"/>
    </location>
</feature>
<dbReference type="InterPro" id="IPR036397">
    <property type="entry name" value="RNaseH_sf"/>
</dbReference>
<dbReference type="Gene3D" id="3.30.420.10">
    <property type="entry name" value="Ribonuclease H-like superfamily/Ribonuclease H"/>
    <property type="match status" value="1"/>
</dbReference>
<comment type="caution">
    <text evidence="2">The sequence shown here is derived from an EMBL/GenBank/DDBJ whole genome shotgun (WGS) entry which is preliminary data.</text>
</comment>
<name>A0ABV6B6X3_9DEIO</name>
<evidence type="ECO:0000313" key="3">
    <source>
        <dbReference type="Proteomes" id="UP001589733"/>
    </source>
</evidence>
<evidence type="ECO:0000259" key="1">
    <source>
        <dbReference type="Pfam" id="PF13358"/>
    </source>
</evidence>
<proteinExistence type="predicted"/>
<feature type="domain" description="Tc1-like transposase DDE" evidence="1">
    <location>
        <begin position="3"/>
        <end position="107"/>
    </location>
</feature>
<dbReference type="Pfam" id="PF13358">
    <property type="entry name" value="DDE_3"/>
    <property type="match status" value="1"/>
</dbReference>
<protein>
    <submittedName>
        <fullName evidence="2">Transposase</fullName>
    </submittedName>
</protein>
<dbReference type="Proteomes" id="UP001589733">
    <property type="component" value="Unassembled WGS sequence"/>
</dbReference>
<organism evidence="2 3">
    <name type="scientific">Deinococcus oregonensis</name>
    <dbReference type="NCBI Taxonomy" id="1805970"/>
    <lineage>
        <taxon>Bacteria</taxon>
        <taxon>Thermotogati</taxon>
        <taxon>Deinococcota</taxon>
        <taxon>Deinococci</taxon>
        <taxon>Deinococcales</taxon>
        <taxon>Deinococcaceae</taxon>
        <taxon>Deinococcus</taxon>
    </lineage>
</organism>
<dbReference type="RefSeq" id="WP_380017544.1">
    <property type="nucleotide sequence ID" value="NZ_JBHLYR010000104.1"/>
</dbReference>